<dbReference type="PIRSF" id="PIRSF000137">
    <property type="entry name" value="Alcohol_oxidase"/>
    <property type="match status" value="1"/>
</dbReference>
<keyword evidence="2" id="KW-0274">FAD</keyword>
<comment type="similarity">
    <text evidence="1">Belongs to the GMC oxidoreductase family.</text>
</comment>
<evidence type="ECO:0000313" key="6">
    <source>
        <dbReference type="EMBL" id="ESZ92408.1"/>
    </source>
</evidence>
<sequence>MVNLSKKQLSLLAALALTAKAVPTIDTRTTHGATQSEYDIIVVGGGAGGLVASTKFAESGLKTLLLEHGGPMLYVDGNREIPDWTLEEYSGNNLTRHDAMMYYATNYPGTSPNAGSYYCTNLVNLAACMLGGGTSVNAAQQWWPPRKYLDNAFENIKGWTGNVFQEAIQRVAARIPPTATWSSDNKHYYDQVYYLMGSVLESIGITEVDSLTDVDDKYNTYGRDVFAAIGGQRGGPLVGYLQDAKKLPNFTLKMYSPVTSVIRNGSKITGVEVNGTVITAKTVVLSAGVWNTPSILFASGIGPVSELSFAKKIGFTKYEENDWIINDGVGANLHDNPQTTVNIQYSNSSELPFYGLSGVLTGNVSKTDADDLYHHRAGPLSGPGRLLTGWINVPYPNDTSKYMTVQTICSRPTAVNGSFVCQFNLNEGLLSRGRVALGTGGNLVFSDGVGPWLTNSLDTELYATALKRFVDGVNAYPGLNVTTPAGTHDLPYYISYLNETARVSNNHWGGSCSLGLCVDEDALVYGTDNLFVIDGSLSPAPTTSNPAFLYEAIAELASEKVIKKLGS</sequence>
<dbReference type="STRING" id="1432307.W9C9E0"/>
<dbReference type="InterPro" id="IPR007867">
    <property type="entry name" value="GMC_OxRtase_C"/>
</dbReference>
<protein>
    <submittedName>
        <fullName evidence="6">Cellobiose dehydrogenase</fullName>
    </submittedName>
</protein>
<feature type="signal peptide" evidence="3">
    <location>
        <begin position="1"/>
        <end position="21"/>
    </location>
</feature>
<dbReference type="Pfam" id="PF05199">
    <property type="entry name" value="GMC_oxred_C"/>
    <property type="match status" value="1"/>
</dbReference>
<proteinExistence type="inferred from homology"/>
<feature type="domain" description="Glucose-methanol-choline oxidoreductase C-terminal" evidence="5">
    <location>
        <begin position="492"/>
        <end position="554"/>
    </location>
</feature>
<evidence type="ECO:0000256" key="1">
    <source>
        <dbReference type="ARBA" id="ARBA00010790"/>
    </source>
</evidence>
<dbReference type="EMBL" id="AYSA01000389">
    <property type="protein sequence ID" value="ESZ92408.1"/>
    <property type="molecule type" value="Genomic_DNA"/>
</dbReference>
<dbReference type="OrthoDB" id="413885at2759"/>
<keyword evidence="7" id="KW-1185">Reference proteome</keyword>
<feature type="chain" id="PRO_5004920235" evidence="3">
    <location>
        <begin position="22"/>
        <end position="567"/>
    </location>
</feature>
<dbReference type="Gene3D" id="3.50.50.60">
    <property type="entry name" value="FAD/NAD(P)-binding domain"/>
    <property type="match status" value="1"/>
</dbReference>
<accession>W9C9E0</accession>
<name>W9C9E0_SCLBF</name>
<dbReference type="InterPro" id="IPR036188">
    <property type="entry name" value="FAD/NAD-bd_sf"/>
</dbReference>
<dbReference type="PANTHER" id="PTHR47190">
    <property type="entry name" value="DEHYDROGENASE, PUTATIVE-RELATED"/>
    <property type="match status" value="1"/>
</dbReference>
<dbReference type="SUPFAM" id="SSF51905">
    <property type="entry name" value="FAD/NAD(P)-binding domain"/>
    <property type="match status" value="1"/>
</dbReference>
<organism evidence="6 7">
    <name type="scientific">Sclerotinia borealis (strain F-4128)</name>
    <dbReference type="NCBI Taxonomy" id="1432307"/>
    <lineage>
        <taxon>Eukaryota</taxon>
        <taxon>Fungi</taxon>
        <taxon>Dikarya</taxon>
        <taxon>Ascomycota</taxon>
        <taxon>Pezizomycotina</taxon>
        <taxon>Leotiomycetes</taxon>
        <taxon>Helotiales</taxon>
        <taxon>Sclerotiniaceae</taxon>
        <taxon>Sclerotinia</taxon>
    </lineage>
</organism>
<evidence type="ECO:0000259" key="5">
    <source>
        <dbReference type="Pfam" id="PF05199"/>
    </source>
</evidence>
<comment type="cofactor">
    <cofactor evidence="2">
        <name>FAD</name>
        <dbReference type="ChEBI" id="CHEBI:57692"/>
    </cofactor>
</comment>
<keyword evidence="2" id="KW-0285">Flavoprotein</keyword>
<evidence type="ECO:0000256" key="3">
    <source>
        <dbReference type="SAM" id="SignalP"/>
    </source>
</evidence>
<evidence type="ECO:0000256" key="2">
    <source>
        <dbReference type="PIRSR" id="PIRSR000137-2"/>
    </source>
</evidence>
<dbReference type="Pfam" id="PF00732">
    <property type="entry name" value="GMC_oxred_N"/>
    <property type="match status" value="1"/>
</dbReference>
<dbReference type="InterPro" id="IPR053208">
    <property type="entry name" value="GMC_Oxidoreductase_CD"/>
</dbReference>
<feature type="domain" description="Glucose-methanol-choline oxidoreductase N-terminal" evidence="4">
    <location>
        <begin position="39"/>
        <end position="337"/>
    </location>
</feature>
<dbReference type="InterPro" id="IPR000172">
    <property type="entry name" value="GMC_OxRdtase_N"/>
</dbReference>
<dbReference type="Proteomes" id="UP000019487">
    <property type="component" value="Unassembled WGS sequence"/>
</dbReference>
<reference evidence="6 7" key="1">
    <citation type="journal article" date="2014" name="Genome Announc.">
        <title>Draft genome sequence of Sclerotinia borealis, a psychrophilic plant pathogenic fungus.</title>
        <authorList>
            <person name="Mardanov A.V."/>
            <person name="Beletsky A.V."/>
            <person name="Kadnikov V.V."/>
            <person name="Ignatov A.N."/>
            <person name="Ravin N.V."/>
        </authorList>
    </citation>
    <scope>NUCLEOTIDE SEQUENCE [LARGE SCALE GENOMIC DNA]</scope>
    <source>
        <strain evidence="7">F-4157</strain>
    </source>
</reference>
<feature type="binding site" evidence="2">
    <location>
        <position position="258"/>
    </location>
    <ligand>
        <name>FAD</name>
        <dbReference type="ChEBI" id="CHEBI:57692"/>
    </ligand>
</feature>
<dbReference type="Gene3D" id="3.30.410.10">
    <property type="entry name" value="Cholesterol Oxidase, domain 2"/>
    <property type="match status" value="1"/>
</dbReference>
<dbReference type="AlphaFoldDB" id="W9C9E0"/>
<feature type="binding site" evidence="2">
    <location>
        <position position="535"/>
    </location>
    <ligand>
        <name>FAD</name>
        <dbReference type="ChEBI" id="CHEBI:57692"/>
    </ligand>
</feature>
<evidence type="ECO:0000313" key="7">
    <source>
        <dbReference type="Proteomes" id="UP000019487"/>
    </source>
</evidence>
<comment type="caution">
    <text evidence="6">The sequence shown here is derived from an EMBL/GenBank/DDBJ whole genome shotgun (WGS) entry which is preliminary data.</text>
</comment>
<dbReference type="GO" id="GO:0050660">
    <property type="term" value="F:flavin adenine dinucleotide binding"/>
    <property type="evidence" value="ECO:0007669"/>
    <property type="project" value="InterPro"/>
</dbReference>
<dbReference type="InterPro" id="IPR012132">
    <property type="entry name" value="GMC_OxRdtase"/>
</dbReference>
<dbReference type="PANTHER" id="PTHR47190:SF2">
    <property type="entry name" value="CELLOBIOSE DEHYDROGENASE (AFU_ORTHOLOGUE AFUA_2G17620)"/>
    <property type="match status" value="1"/>
</dbReference>
<keyword evidence="3" id="KW-0732">Signal</keyword>
<dbReference type="SUPFAM" id="SSF54373">
    <property type="entry name" value="FAD-linked reductases, C-terminal domain"/>
    <property type="match status" value="1"/>
</dbReference>
<gene>
    <name evidence="6" type="ORF">SBOR_7216</name>
</gene>
<evidence type="ECO:0000259" key="4">
    <source>
        <dbReference type="Pfam" id="PF00732"/>
    </source>
</evidence>
<dbReference type="GO" id="GO:0016614">
    <property type="term" value="F:oxidoreductase activity, acting on CH-OH group of donors"/>
    <property type="evidence" value="ECO:0007669"/>
    <property type="project" value="InterPro"/>
</dbReference>
<dbReference type="HOGENOM" id="CLU_011025_2_1_1"/>